<evidence type="ECO:0000313" key="3">
    <source>
        <dbReference type="Proteomes" id="UP000317371"/>
    </source>
</evidence>
<keyword evidence="2" id="KW-0489">Methyltransferase</keyword>
<dbReference type="EMBL" id="VIGC01000002">
    <property type="protein sequence ID" value="TQE97557.1"/>
    <property type="molecule type" value="Genomic_DNA"/>
</dbReference>
<feature type="domain" description="Methyltransferase type 11" evidence="1">
    <location>
        <begin position="94"/>
        <end position="178"/>
    </location>
</feature>
<gene>
    <name evidence="2" type="ORF">FKZ61_01385</name>
</gene>
<evidence type="ECO:0000313" key="2">
    <source>
        <dbReference type="EMBL" id="TQE97557.1"/>
    </source>
</evidence>
<reference evidence="2 3" key="1">
    <citation type="submission" date="2019-06" db="EMBL/GenBank/DDBJ databases">
        <title>Genome sequence of Litorilinea aerophila BAA-2444.</title>
        <authorList>
            <person name="Maclea K.S."/>
            <person name="Maurais E.G."/>
            <person name="Iannazzi L.C."/>
        </authorList>
    </citation>
    <scope>NUCLEOTIDE SEQUENCE [LARGE SCALE GENOMIC DNA]</scope>
    <source>
        <strain evidence="2 3">ATCC BAA-2444</strain>
    </source>
</reference>
<dbReference type="GO" id="GO:0008757">
    <property type="term" value="F:S-adenosylmethionine-dependent methyltransferase activity"/>
    <property type="evidence" value="ECO:0007669"/>
    <property type="project" value="InterPro"/>
</dbReference>
<dbReference type="InterPro" id="IPR013216">
    <property type="entry name" value="Methyltransf_11"/>
</dbReference>
<dbReference type="GO" id="GO:0032259">
    <property type="term" value="P:methylation"/>
    <property type="evidence" value="ECO:0007669"/>
    <property type="project" value="UniProtKB-KW"/>
</dbReference>
<dbReference type="Proteomes" id="UP000317371">
    <property type="component" value="Unassembled WGS sequence"/>
</dbReference>
<keyword evidence="2" id="KW-0808">Transferase</keyword>
<organism evidence="2 3">
    <name type="scientific">Litorilinea aerophila</name>
    <dbReference type="NCBI Taxonomy" id="1204385"/>
    <lineage>
        <taxon>Bacteria</taxon>
        <taxon>Bacillati</taxon>
        <taxon>Chloroflexota</taxon>
        <taxon>Caldilineae</taxon>
        <taxon>Caldilineales</taxon>
        <taxon>Caldilineaceae</taxon>
        <taxon>Litorilinea</taxon>
    </lineage>
</organism>
<protein>
    <submittedName>
        <fullName evidence="2">Class I SAM-dependent methyltransferase</fullName>
    </submittedName>
</protein>
<dbReference type="Gene3D" id="3.40.50.150">
    <property type="entry name" value="Vaccinia Virus protein VP39"/>
    <property type="match status" value="1"/>
</dbReference>
<dbReference type="SUPFAM" id="SSF53335">
    <property type="entry name" value="S-adenosyl-L-methionine-dependent methyltransferases"/>
    <property type="match status" value="1"/>
</dbReference>
<dbReference type="Pfam" id="PF08241">
    <property type="entry name" value="Methyltransf_11"/>
    <property type="match status" value="1"/>
</dbReference>
<dbReference type="InParanoid" id="A0A540VLD8"/>
<evidence type="ECO:0000259" key="1">
    <source>
        <dbReference type="Pfam" id="PF08241"/>
    </source>
</evidence>
<dbReference type="InterPro" id="IPR029063">
    <property type="entry name" value="SAM-dependent_MTases_sf"/>
</dbReference>
<dbReference type="OrthoDB" id="118176at2"/>
<keyword evidence="3" id="KW-1185">Reference proteome</keyword>
<comment type="caution">
    <text evidence="2">The sequence shown here is derived from an EMBL/GenBank/DDBJ whole genome shotgun (WGS) entry which is preliminary data.</text>
</comment>
<proteinExistence type="predicted"/>
<dbReference type="AlphaFoldDB" id="A0A540VLD8"/>
<sequence length="319" mass="36798">MNADSGDSLQRFFAPLRSKMPFLQGSQSSIAIGIDLFMKPTDSWRKYLTDYNEGLGLVYERFVLNDFLDALRRRHQIGSVLEAPLYGMAGVSGINGVIFAQQGVPVTLVDDQPERLDGVRRIWAEELGLPADFVLVPPGGWNRLPFADRSFDLTWEWAALWHIADPAGLLRELVRTSRKLVFVAMPNRLQVGYWMRKWILDREFFTAHDESWTDMGRIRCILEDAGLEIIEEGVLDVPPWPDTVMPAREVLRRLGIHSSRLEARFSGESWQWSTMAYYLGQEPDLRERVMRYAWLDQAPLPWQAKAIWAHHRYLLGRVP</sequence>
<accession>A0A540VLD8</accession>
<name>A0A540VLD8_9CHLR</name>